<dbReference type="Gene3D" id="3.30.420.40">
    <property type="match status" value="2"/>
</dbReference>
<dbReference type="GO" id="GO:0016773">
    <property type="term" value="F:phosphotransferase activity, alcohol group as acceptor"/>
    <property type="evidence" value="ECO:0007669"/>
    <property type="project" value="InterPro"/>
</dbReference>
<dbReference type="SUPFAM" id="SSF53067">
    <property type="entry name" value="Actin-like ATPase domain"/>
    <property type="match status" value="2"/>
</dbReference>
<dbReference type="PROSITE" id="PS00933">
    <property type="entry name" value="FGGY_KINASES_1"/>
    <property type="match status" value="1"/>
</dbReference>
<dbReference type="InterPro" id="IPR000577">
    <property type="entry name" value="Carb_kinase_FGGY"/>
</dbReference>
<comment type="similarity">
    <text evidence="1 4">Belongs to the FGGY kinase family.</text>
</comment>
<name>A0AAI8R9C9_ENTMU</name>
<evidence type="ECO:0000259" key="5">
    <source>
        <dbReference type="Pfam" id="PF00370"/>
    </source>
</evidence>
<dbReference type="InterPro" id="IPR043129">
    <property type="entry name" value="ATPase_NBD"/>
</dbReference>
<sequence>MEKIMIAVGVDIGTTQTKAVAFNEQAEEVATAYFHYPLIQEIQGMAEQDQELIVHAVYTVINEVIQQLPAQTIQFISFSTAMHSLILLDKNKKPLTRMFTWADTRAVNEAEKLKATEKGRVIYERTGTPIHPMTPLIKINWLKNEFPDLFEQAAYFVGIKDYLFYELFAELVSDYSTASGTGYFDIYRFQWSEPILEELGIQEEQLPRVAPATTQFTKLTEQARTRFHFDQEIPFILGGADGPLSNLGLGAFGETTAALTVGTSGALRFISNRPKLHPTMETFCYVLDQTHWVIGGATSNGAGIFDWAVHTLMQDVVQRAKEQGADPYQAILSEIAFVPPGANGLIFQPYLLGERAPLWDAEAFGSFIGLQRWHTEKDMMRAVLEGVCFNLKRILRGICPPDQVIELRATGGFAQSVLFRQIMADVLGQPIRFPKVKEASALGAVILGWQSQGRIETLGEASAYIELAQQVAVQKKASRMYNKIYPLFVSTQQELSRYSQLFAELRETLSIEMIDEEGES</sequence>
<dbReference type="InterPro" id="IPR050406">
    <property type="entry name" value="FGGY_Carb_Kinase"/>
</dbReference>
<dbReference type="GO" id="GO:0005975">
    <property type="term" value="P:carbohydrate metabolic process"/>
    <property type="evidence" value="ECO:0007669"/>
    <property type="project" value="InterPro"/>
</dbReference>
<keyword evidence="2 4" id="KW-0808">Transferase</keyword>
<dbReference type="Pfam" id="PF02782">
    <property type="entry name" value="FGGY_C"/>
    <property type="match status" value="1"/>
</dbReference>
<dbReference type="EMBL" id="AP019810">
    <property type="protein sequence ID" value="BBM14687.1"/>
    <property type="molecule type" value="Genomic_DNA"/>
</dbReference>
<dbReference type="PIRSF" id="PIRSF000538">
    <property type="entry name" value="GlpK"/>
    <property type="match status" value="1"/>
</dbReference>
<evidence type="ECO:0000256" key="2">
    <source>
        <dbReference type="ARBA" id="ARBA00022679"/>
    </source>
</evidence>
<accession>A0AAI8R9C9</accession>
<evidence type="ECO:0000256" key="4">
    <source>
        <dbReference type="RuleBase" id="RU003733"/>
    </source>
</evidence>
<dbReference type="AlphaFoldDB" id="A0AAI8R9C9"/>
<feature type="domain" description="Carbohydrate kinase FGGY C-terminal" evidence="6">
    <location>
        <begin position="258"/>
        <end position="448"/>
    </location>
</feature>
<evidence type="ECO:0000256" key="3">
    <source>
        <dbReference type="ARBA" id="ARBA00022777"/>
    </source>
</evidence>
<organism evidence="7 8">
    <name type="scientific">Enterococcus mundtii</name>
    <dbReference type="NCBI Taxonomy" id="53346"/>
    <lineage>
        <taxon>Bacteria</taxon>
        <taxon>Bacillati</taxon>
        <taxon>Bacillota</taxon>
        <taxon>Bacilli</taxon>
        <taxon>Lactobacillales</taxon>
        <taxon>Enterococcaceae</taxon>
        <taxon>Enterococcus</taxon>
    </lineage>
</organism>
<dbReference type="Pfam" id="PF00370">
    <property type="entry name" value="FGGY_N"/>
    <property type="match status" value="1"/>
</dbReference>
<feature type="domain" description="Carbohydrate kinase FGGY N-terminal" evidence="5">
    <location>
        <begin position="7"/>
        <end position="248"/>
    </location>
</feature>
<proteinExistence type="inferred from homology"/>
<keyword evidence="3 4" id="KW-0418">Kinase</keyword>
<dbReference type="CDD" id="cd07770">
    <property type="entry name" value="ASKHA_NBD_FGGY_GntK"/>
    <property type="match status" value="1"/>
</dbReference>
<evidence type="ECO:0000313" key="7">
    <source>
        <dbReference type="EMBL" id="BBM14687.1"/>
    </source>
</evidence>
<dbReference type="InterPro" id="IPR018485">
    <property type="entry name" value="FGGY_C"/>
</dbReference>
<dbReference type="PANTHER" id="PTHR43095:SF2">
    <property type="entry name" value="GLUCONOKINASE"/>
    <property type="match status" value="1"/>
</dbReference>
<protein>
    <submittedName>
        <fullName evidence="7">Carbohydrate kinase</fullName>
    </submittedName>
</protein>
<dbReference type="InterPro" id="IPR018483">
    <property type="entry name" value="Carb_kinase_FGGY_CS"/>
</dbReference>
<dbReference type="PROSITE" id="PS00445">
    <property type="entry name" value="FGGY_KINASES_2"/>
    <property type="match status" value="1"/>
</dbReference>
<reference evidence="7 8" key="1">
    <citation type="submission" date="2019-07" db="EMBL/GenBank/DDBJ databases">
        <title>antibiotic susceptibility of plant-derived lactic acid bacteria.</title>
        <authorList>
            <person name="Sugiyama M."/>
            <person name="Noda M."/>
        </authorList>
    </citation>
    <scope>NUCLEOTIDE SEQUENCE [LARGE SCALE GENOMIC DNA]</scope>
    <source>
        <strain evidence="7 8">15-1A</strain>
    </source>
</reference>
<evidence type="ECO:0000259" key="6">
    <source>
        <dbReference type="Pfam" id="PF02782"/>
    </source>
</evidence>
<dbReference type="Proteomes" id="UP000509460">
    <property type="component" value="Chromosome"/>
</dbReference>
<evidence type="ECO:0000256" key="1">
    <source>
        <dbReference type="ARBA" id="ARBA00009156"/>
    </source>
</evidence>
<dbReference type="PANTHER" id="PTHR43095">
    <property type="entry name" value="SUGAR KINASE"/>
    <property type="match status" value="1"/>
</dbReference>
<dbReference type="GO" id="GO:0016301">
    <property type="term" value="F:kinase activity"/>
    <property type="evidence" value="ECO:0007669"/>
    <property type="project" value="UniProtKB-KW"/>
</dbReference>
<dbReference type="InterPro" id="IPR018484">
    <property type="entry name" value="FGGY_N"/>
</dbReference>
<gene>
    <name evidence="7" type="ORF">EM151A_1482</name>
</gene>
<evidence type="ECO:0000313" key="8">
    <source>
        <dbReference type="Proteomes" id="UP000509460"/>
    </source>
</evidence>